<dbReference type="RefSeq" id="WP_077088879.1">
    <property type="nucleotide sequence ID" value="NZ_LT721901.1"/>
</dbReference>
<keyword evidence="2" id="KW-0378">Hydrolase</keyword>
<organism evidence="2 3">
    <name type="scientific">Mycobacterium rhizamassiliense</name>
    <dbReference type="NCBI Taxonomy" id="1841860"/>
    <lineage>
        <taxon>Bacteria</taxon>
        <taxon>Bacillati</taxon>
        <taxon>Actinomycetota</taxon>
        <taxon>Actinomycetes</taxon>
        <taxon>Mycobacteriales</taxon>
        <taxon>Mycobacteriaceae</taxon>
        <taxon>Mycobacterium</taxon>
    </lineage>
</organism>
<evidence type="ECO:0000313" key="2">
    <source>
        <dbReference type="EMBL" id="SPM36142.1"/>
    </source>
</evidence>
<accession>A0A2U3NXD6</accession>
<protein>
    <submittedName>
        <fullName evidence="2">Metal-dependent hydrolase</fullName>
    </submittedName>
</protein>
<dbReference type="Pfam" id="PF01863">
    <property type="entry name" value="YgjP-like"/>
    <property type="match status" value="1"/>
</dbReference>
<dbReference type="PANTHER" id="PTHR30399:SF1">
    <property type="entry name" value="UTP PYROPHOSPHATASE"/>
    <property type="match status" value="1"/>
</dbReference>
<dbReference type="Gene3D" id="3.30.2010.10">
    <property type="entry name" value="Metalloproteases ('zincins'), catalytic domain"/>
    <property type="match status" value="1"/>
</dbReference>
<dbReference type="InterPro" id="IPR053136">
    <property type="entry name" value="UTP_pyrophosphatase-like"/>
</dbReference>
<sequence>MSTANAYLTVRGIDVDVIYKDIKNLHIGVYPPMGRVRVAAPRRLDDDQVRLAVIQRLPWITRQRQQLRAADRQSEREMVVGESHYVWGVRRRLKVVERPGRAHIEIDGDRLILYVPASRSAAQRRKILDGWYREQLRQVIPDLIAKWESKLDVRVPAWNIRRMRTKWGTCNRETRRITFNIELAKKHPDCLEYMAVHEIMHYFERGHGERFTKLMDDAMSDWRSRRDALNAAPLANEAWSNKR</sequence>
<dbReference type="AlphaFoldDB" id="A0A2U3NXD6"/>
<reference evidence="2 3" key="1">
    <citation type="submission" date="2017-01" db="EMBL/GenBank/DDBJ databases">
        <authorList>
            <consortium name="Urmite Genomes"/>
        </authorList>
    </citation>
    <scope>NUCLEOTIDE SEQUENCE [LARGE SCALE GENOMIC DNA]</scope>
    <source>
        <strain evidence="2 3">AB57</strain>
    </source>
</reference>
<dbReference type="Proteomes" id="UP000240988">
    <property type="component" value="Unassembled WGS sequence"/>
</dbReference>
<dbReference type="InterPro" id="IPR002725">
    <property type="entry name" value="YgjP-like_metallopeptidase"/>
</dbReference>
<dbReference type="GO" id="GO:0016787">
    <property type="term" value="F:hydrolase activity"/>
    <property type="evidence" value="ECO:0007669"/>
    <property type="project" value="UniProtKB-KW"/>
</dbReference>
<name>A0A2U3NXD6_9MYCO</name>
<dbReference type="STRING" id="1841860.GCA_900157375_03984"/>
<dbReference type="PANTHER" id="PTHR30399">
    <property type="entry name" value="UNCHARACTERIZED PROTEIN YGJP"/>
    <property type="match status" value="1"/>
</dbReference>
<proteinExistence type="predicted"/>
<gene>
    <name evidence="2" type="ORF">MRAB57_3981</name>
</gene>
<evidence type="ECO:0000259" key="1">
    <source>
        <dbReference type="Pfam" id="PF01863"/>
    </source>
</evidence>
<dbReference type="CDD" id="cd07344">
    <property type="entry name" value="M48_yhfN_like"/>
    <property type="match status" value="1"/>
</dbReference>
<feature type="domain" description="YgjP-like metallopeptidase" evidence="1">
    <location>
        <begin position="28"/>
        <end position="231"/>
    </location>
</feature>
<keyword evidence="3" id="KW-1185">Reference proteome</keyword>
<dbReference type="EMBL" id="FUFA01000005">
    <property type="protein sequence ID" value="SPM36142.1"/>
    <property type="molecule type" value="Genomic_DNA"/>
</dbReference>
<dbReference type="OrthoDB" id="9811177at2"/>
<evidence type="ECO:0000313" key="3">
    <source>
        <dbReference type="Proteomes" id="UP000240988"/>
    </source>
</evidence>